<reference evidence="3" key="2">
    <citation type="submission" date="2023-03" db="EMBL/GenBank/DDBJ databases">
        <authorList>
            <person name="Inwood S.N."/>
            <person name="Skelly J.G."/>
            <person name="Guhlin J."/>
            <person name="Harrop T.W.R."/>
            <person name="Goldson S.G."/>
            <person name="Dearden P.K."/>
        </authorList>
    </citation>
    <scope>NUCLEOTIDE SEQUENCE</scope>
    <source>
        <strain evidence="3">Lincoln</strain>
        <tissue evidence="3">Whole body</tissue>
    </source>
</reference>
<keyword evidence="4" id="KW-1185">Reference proteome</keyword>
<feature type="region of interest" description="Disordered" evidence="1">
    <location>
        <begin position="822"/>
        <end position="872"/>
    </location>
</feature>
<organism evidence="3 4">
    <name type="scientific">Microctonus hyperodae</name>
    <name type="common">Parasitoid wasp</name>
    <dbReference type="NCBI Taxonomy" id="165561"/>
    <lineage>
        <taxon>Eukaryota</taxon>
        <taxon>Metazoa</taxon>
        <taxon>Ecdysozoa</taxon>
        <taxon>Arthropoda</taxon>
        <taxon>Hexapoda</taxon>
        <taxon>Insecta</taxon>
        <taxon>Pterygota</taxon>
        <taxon>Neoptera</taxon>
        <taxon>Endopterygota</taxon>
        <taxon>Hymenoptera</taxon>
        <taxon>Apocrita</taxon>
        <taxon>Ichneumonoidea</taxon>
        <taxon>Braconidae</taxon>
        <taxon>Euphorinae</taxon>
        <taxon>Microctonus</taxon>
    </lineage>
</organism>
<evidence type="ECO:0000313" key="3">
    <source>
        <dbReference type="EMBL" id="KAK0167380.1"/>
    </source>
</evidence>
<comment type="caution">
    <text evidence="3">The sequence shown here is derived from an EMBL/GenBank/DDBJ whole genome shotgun (WGS) entry which is preliminary data.</text>
</comment>
<name>A0AA39KMX3_MICHY</name>
<feature type="compositionally biased region" description="Polar residues" evidence="1">
    <location>
        <begin position="538"/>
        <end position="582"/>
    </location>
</feature>
<feature type="compositionally biased region" description="Acidic residues" evidence="1">
    <location>
        <begin position="584"/>
        <end position="597"/>
    </location>
</feature>
<keyword evidence="2" id="KW-0472">Membrane</keyword>
<keyword evidence="2" id="KW-0812">Transmembrane</keyword>
<protein>
    <submittedName>
        <fullName evidence="3">Uncharacterized protein</fullName>
    </submittedName>
</protein>
<evidence type="ECO:0000256" key="1">
    <source>
        <dbReference type="SAM" id="MobiDB-lite"/>
    </source>
</evidence>
<evidence type="ECO:0000256" key="2">
    <source>
        <dbReference type="SAM" id="Phobius"/>
    </source>
</evidence>
<dbReference type="EMBL" id="JAQQBR010001832">
    <property type="protein sequence ID" value="KAK0167380.1"/>
    <property type="molecule type" value="Genomic_DNA"/>
</dbReference>
<sequence>MTAMKPAITTQAEHSHMGDCNADISGPETLANQDEIVLIEHLPGRRVHLQDFFWTGAEDAPSWLDPDQAINFYETRTVHHTATVYVTGEDSGKNGDLPGGGHQEPGCISCIEPTPTLIDPDQDIGVLVGDDPGPRYWLLTVLRAGENVPPKVELKLARLYRAAFARQQQRHLGLLLTDPRLRRATKKHGALDGHKSLTGMSNDNGVKNLMKSLLTTGTAISISEISTSSSNLLNETSGKKRMRQVRIIGGELIKKNSMNIEENSSNQIIDESTLLNNSNYTNDDINSIGEVSSLAPIVSLKFDDAGLNGTLIENGEITKALNLSSNKSVINPQPLRSNSGFYPDFTMDEFEQSNSVNTTSSDIFIYDKNFNINTVNISDDHSDEILKQYAFNNSINQKEINSSSRLRTAGIGIVQVRMQNTTVLNDGSTRLIYSVHLGGKPVPAETAAKDMALLSPQEVALELGAPVIIQSEPYLKESRPLALSRSRDAWLLLGAGGAGLAFLIIIIAGLVITAKRKRAHSAVSVPPTQSILKKERGYTSTTSGLDNTGYTSETEGRTDGTSQRQTPVSVSRTTPITSNTPATMDDDIQELSSDNDEEQTKKSTQETWDIEDYPTMRVKSRMDRKIIKRSGAIDTPGSPDSMDTVVECHEQREIIDNGCVQTVDETASPHSYLSMPSCKLFPSMRTVEPLSRILEPVVIRHLDMEFETPEMSRRDNGFERRKSSGIESLTRTRSALKDPGVVGPIVWDLRKHSAVEESTDVERQLPSSGPVGRARRRLHELLEDSFNLFSARDVKTKENVISSSLRPNSAAISSDRVTMFSESKETSTHVSPNASPKDYSIMRPRTSLSRNGLEEVIPETGNTGPSSRSAWGTRPMSAGPFHRPNLPEVNVTRILADSHLIPDDPAVPLIAAIKKELDKFTPEISRT</sequence>
<reference evidence="3" key="1">
    <citation type="journal article" date="2023" name="bioRxiv">
        <title>Scaffold-level genome assemblies of two parasitoid biocontrol wasps reveal the parthenogenesis mechanism and an associated novel virus.</title>
        <authorList>
            <person name="Inwood S."/>
            <person name="Skelly J."/>
            <person name="Guhlin J."/>
            <person name="Harrop T."/>
            <person name="Goldson S."/>
            <person name="Dearden P."/>
        </authorList>
    </citation>
    <scope>NUCLEOTIDE SEQUENCE</scope>
    <source>
        <strain evidence="3">Lincoln</strain>
        <tissue evidence="3">Whole body</tissue>
    </source>
</reference>
<proteinExistence type="predicted"/>
<feature type="transmembrane region" description="Helical" evidence="2">
    <location>
        <begin position="489"/>
        <end position="512"/>
    </location>
</feature>
<evidence type="ECO:0000313" key="4">
    <source>
        <dbReference type="Proteomes" id="UP001168972"/>
    </source>
</evidence>
<feature type="region of interest" description="Disordered" evidence="1">
    <location>
        <begin position="534"/>
        <end position="607"/>
    </location>
</feature>
<gene>
    <name evidence="3" type="ORF">PV327_004787</name>
</gene>
<feature type="compositionally biased region" description="Polar residues" evidence="1">
    <location>
        <begin position="860"/>
        <end position="870"/>
    </location>
</feature>
<accession>A0AA39KMX3</accession>
<dbReference type="AlphaFoldDB" id="A0AA39KMX3"/>
<keyword evidence="2" id="KW-1133">Transmembrane helix</keyword>
<dbReference type="Proteomes" id="UP001168972">
    <property type="component" value="Unassembled WGS sequence"/>
</dbReference>